<evidence type="ECO:0000313" key="2">
    <source>
        <dbReference type="EMBL" id="MDD9207958.1"/>
    </source>
</evidence>
<dbReference type="PANTHER" id="PTHR33307">
    <property type="entry name" value="ALPHA-RHAMNOSIDASE (EUROFUNG)"/>
    <property type="match status" value="1"/>
</dbReference>
<reference evidence="2" key="1">
    <citation type="submission" date="2023-02" db="EMBL/GenBank/DDBJ databases">
        <title>Georgenia sp.10Sc9-8, isolated from a soil sample collected from the Taklamakan desert.</title>
        <authorList>
            <person name="Liu S."/>
        </authorList>
    </citation>
    <scope>NUCLEOTIDE SEQUENCE</scope>
    <source>
        <strain evidence="2">10Sc9-8</strain>
    </source>
</reference>
<evidence type="ECO:0000313" key="3">
    <source>
        <dbReference type="Proteomes" id="UP001165561"/>
    </source>
</evidence>
<dbReference type="PANTHER" id="PTHR33307:SF11">
    <property type="entry name" value="ALPHA-L-RHAMNOSIDASE"/>
    <property type="match status" value="1"/>
</dbReference>
<comment type="caution">
    <text evidence="2">The sequence shown here is derived from an EMBL/GenBank/DDBJ whole genome shotgun (WGS) entry which is preliminary data.</text>
</comment>
<dbReference type="Proteomes" id="UP001165561">
    <property type="component" value="Unassembled WGS sequence"/>
</dbReference>
<evidence type="ECO:0008006" key="4">
    <source>
        <dbReference type="Google" id="ProtNLM"/>
    </source>
</evidence>
<dbReference type="Pfam" id="PF25788">
    <property type="entry name" value="Ig_Rha78A_N"/>
    <property type="match status" value="1"/>
</dbReference>
<evidence type="ECO:0000256" key="1">
    <source>
        <dbReference type="SAM" id="MobiDB-lite"/>
    </source>
</evidence>
<organism evidence="2 3">
    <name type="scientific">Georgenia halotolerans</name>
    <dbReference type="NCBI Taxonomy" id="3028317"/>
    <lineage>
        <taxon>Bacteria</taxon>
        <taxon>Bacillati</taxon>
        <taxon>Actinomycetota</taxon>
        <taxon>Actinomycetes</taxon>
        <taxon>Micrococcales</taxon>
        <taxon>Bogoriellaceae</taxon>
        <taxon>Georgenia</taxon>
    </lineage>
</organism>
<dbReference type="InterPro" id="IPR016007">
    <property type="entry name" value="Alpha_rhamnosid"/>
</dbReference>
<gene>
    <name evidence="2" type="ORF">PU560_15995</name>
</gene>
<dbReference type="SUPFAM" id="SSF49265">
    <property type="entry name" value="Fibronectin type III"/>
    <property type="match status" value="1"/>
</dbReference>
<feature type="region of interest" description="Disordered" evidence="1">
    <location>
        <begin position="1"/>
        <end position="37"/>
    </location>
</feature>
<name>A0ABT5U232_9MICO</name>
<proteinExistence type="predicted"/>
<dbReference type="InterPro" id="IPR036116">
    <property type="entry name" value="FN3_sf"/>
</dbReference>
<dbReference type="EMBL" id="JARACI010001175">
    <property type="protein sequence ID" value="MDD9207958.1"/>
    <property type="molecule type" value="Genomic_DNA"/>
</dbReference>
<dbReference type="InterPro" id="IPR013783">
    <property type="entry name" value="Ig-like_fold"/>
</dbReference>
<protein>
    <recommendedName>
        <fullName evidence="4">Fibronectin type-III domain-containing protein</fullName>
    </recommendedName>
</protein>
<dbReference type="Gene3D" id="2.60.120.560">
    <property type="entry name" value="Exo-inulinase, domain 1"/>
    <property type="match status" value="1"/>
</dbReference>
<dbReference type="Gene3D" id="2.60.40.10">
    <property type="entry name" value="Immunoglobulins"/>
    <property type="match status" value="1"/>
</dbReference>
<sequence length="255" mass="27528">MLGLGVPQTAAAPGRPMPTELTVEQRTQPTDVGDLAAPSLGWQTTVDEQTAYQIQVAEDRPGLASGRARVWDSGTVTSTASTHVAYAGSELEPGESYTWRVRTWDGSGKASPWSLPARFGTALGGNWGASEPIWLGPPAALGWRDYMLETTFSITAGGATIAFNAQGASNYLMWQFRGDANEFAPHERVNGTFDVLKTVPLDVELQRGTDYRLRIEVDGATVRTYLDDHLIDTTTDVPFTQGTIGFRTGGSERNS</sequence>
<accession>A0ABT5U232</accession>
<keyword evidence="3" id="KW-1185">Reference proteome</keyword>